<dbReference type="SUPFAM" id="SSF51161">
    <property type="entry name" value="Trimeric LpxA-like enzymes"/>
    <property type="match status" value="1"/>
</dbReference>
<sequence length="260" mass="27741">MELFDIAVAHAKQEQLLLEQRDCLHASDGELTGEGARKAKVQCANPSGNLIIWGSGSVSNTSNIRISGTGNVVVIGAGTRFTDSTVIVLGSNSVFWFGALSTVGSLTAQIAAGTKFMIGDECMLSTRIIGDTTDHHGIYDLASGERINPVASIHVGNHVWLGRDVSLGKGSRIGSGSVIGQRSLVNGHACAASDNLYAGVPAKLVRPGIAWSRMSSSTYSEMEKSHRHAEYVQRREALRERCFAFNTPCPEHQVASIPSY</sequence>
<accession>A0A157MB18</accession>
<dbReference type="GO" id="GO:0016740">
    <property type="term" value="F:transferase activity"/>
    <property type="evidence" value="ECO:0007669"/>
    <property type="project" value="UniProtKB-KW"/>
</dbReference>
<dbReference type="EMBL" id="FKBS01000012">
    <property type="protein sequence ID" value="SAI05759.1"/>
    <property type="molecule type" value="Genomic_DNA"/>
</dbReference>
<keyword evidence="1" id="KW-0808">Transferase</keyword>
<organism evidence="1 2">
    <name type="scientific">Bordetella ansorpii</name>
    <dbReference type="NCBI Taxonomy" id="288768"/>
    <lineage>
        <taxon>Bacteria</taxon>
        <taxon>Pseudomonadati</taxon>
        <taxon>Pseudomonadota</taxon>
        <taxon>Betaproteobacteria</taxon>
        <taxon>Burkholderiales</taxon>
        <taxon>Alcaligenaceae</taxon>
        <taxon>Bordetella</taxon>
    </lineage>
</organism>
<name>A0A157MB18_9BORD</name>
<dbReference type="PANTHER" id="PTHR23416">
    <property type="entry name" value="SIALIC ACID SYNTHASE-RELATED"/>
    <property type="match status" value="1"/>
</dbReference>
<evidence type="ECO:0000313" key="2">
    <source>
        <dbReference type="Proteomes" id="UP000077037"/>
    </source>
</evidence>
<dbReference type="PANTHER" id="PTHR23416:SF78">
    <property type="entry name" value="LIPOPOLYSACCHARIDE BIOSYNTHESIS O-ACETYL TRANSFERASE WBBJ-RELATED"/>
    <property type="match status" value="1"/>
</dbReference>
<dbReference type="OrthoDB" id="9815592at2"/>
<evidence type="ECO:0000313" key="1">
    <source>
        <dbReference type="EMBL" id="SAI05759.1"/>
    </source>
</evidence>
<reference evidence="1 2" key="1">
    <citation type="submission" date="2016-03" db="EMBL/GenBank/DDBJ databases">
        <authorList>
            <consortium name="Pathogen Informatics"/>
        </authorList>
    </citation>
    <scope>NUCLEOTIDE SEQUENCE [LARGE SCALE GENOMIC DNA]</scope>
    <source>
        <strain evidence="1 2">NCTC13364</strain>
    </source>
</reference>
<gene>
    <name evidence="1" type="ORF">SAMEA1982600_01120</name>
</gene>
<proteinExistence type="predicted"/>
<dbReference type="InterPro" id="IPR051159">
    <property type="entry name" value="Hexapeptide_acetyltransf"/>
</dbReference>
<dbReference type="Gene3D" id="2.160.10.10">
    <property type="entry name" value="Hexapeptide repeat proteins"/>
    <property type="match status" value="1"/>
</dbReference>
<dbReference type="RefSeq" id="WP_066409803.1">
    <property type="nucleotide sequence ID" value="NZ_FKBS01000012.1"/>
</dbReference>
<dbReference type="InterPro" id="IPR011004">
    <property type="entry name" value="Trimer_LpxA-like_sf"/>
</dbReference>
<dbReference type="AlphaFoldDB" id="A0A157MB18"/>
<dbReference type="Proteomes" id="UP000077037">
    <property type="component" value="Unassembled WGS sequence"/>
</dbReference>
<protein>
    <submittedName>
        <fullName evidence="1">Putative acyl transferase</fullName>
    </submittedName>
</protein>